<protein>
    <recommendedName>
        <fullName evidence="4">MARVEL domain-containing protein</fullName>
    </recommendedName>
</protein>
<reference evidence="3" key="1">
    <citation type="submission" date="2019-01" db="EMBL/GenBank/DDBJ databases">
        <title>Draft genome sequences of three monokaryotic isolates of the white-rot basidiomycete fungus Dichomitus squalens.</title>
        <authorList>
            <consortium name="DOE Joint Genome Institute"/>
            <person name="Lopez S.C."/>
            <person name="Andreopoulos B."/>
            <person name="Pangilinan J."/>
            <person name="Lipzen A."/>
            <person name="Riley R."/>
            <person name="Ahrendt S."/>
            <person name="Ng V."/>
            <person name="Barry K."/>
            <person name="Daum C."/>
            <person name="Grigoriev I.V."/>
            <person name="Hilden K.S."/>
            <person name="Makela M.R."/>
            <person name="de Vries R.P."/>
        </authorList>
    </citation>
    <scope>NUCLEOTIDE SEQUENCE [LARGE SCALE GENOMIC DNA]</scope>
    <source>
        <strain evidence="3">OM18370.1</strain>
    </source>
</reference>
<evidence type="ECO:0000313" key="3">
    <source>
        <dbReference type="EMBL" id="TBU35801.1"/>
    </source>
</evidence>
<accession>A0A4Q9N927</accession>
<name>A0A4Q9N927_9APHY</name>
<feature type="region of interest" description="Disordered" evidence="1">
    <location>
        <begin position="167"/>
        <end position="208"/>
    </location>
</feature>
<dbReference type="Proteomes" id="UP000292957">
    <property type="component" value="Unassembled WGS sequence"/>
</dbReference>
<keyword evidence="2" id="KW-1133">Transmembrane helix</keyword>
<feature type="transmembrane region" description="Helical" evidence="2">
    <location>
        <begin position="47"/>
        <end position="68"/>
    </location>
</feature>
<evidence type="ECO:0008006" key="4">
    <source>
        <dbReference type="Google" id="ProtNLM"/>
    </source>
</evidence>
<feature type="compositionally biased region" description="Polar residues" evidence="1">
    <location>
        <begin position="180"/>
        <end position="189"/>
    </location>
</feature>
<dbReference type="EMBL" id="ML143386">
    <property type="protein sequence ID" value="TBU35801.1"/>
    <property type="molecule type" value="Genomic_DNA"/>
</dbReference>
<evidence type="ECO:0000256" key="1">
    <source>
        <dbReference type="SAM" id="MobiDB-lite"/>
    </source>
</evidence>
<sequence length="228" mass="25506">MELSPGSRRVRTGVFALTTFVSVLWVVLLSVEIFVLYDRSDAAQRNLVAILIFINAITAIMLPVLSIFQFRAWLDAARLLFLLMIHIGTALLFTIWNATFECPADASQRRVCRSVNIAIVACAWVVPFLLIWYAAFLAVTYCIWHNDRKKPDEELSEKRLSELPMMLPSSRRPSLGPEMQLSSNASNVLPASRKPPPPPLQRPPHPLPLPPAHTFHSNAIISVKSAVV</sequence>
<keyword evidence="2" id="KW-0472">Membrane</keyword>
<dbReference type="OrthoDB" id="3065653at2759"/>
<feature type="transmembrane region" description="Helical" evidence="2">
    <location>
        <begin position="118"/>
        <end position="144"/>
    </location>
</feature>
<keyword evidence="2" id="KW-0812">Transmembrane</keyword>
<feature type="transmembrane region" description="Helical" evidence="2">
    <location>
        <begin position="80"/>
        <end position="98"/>
    </location>
</feature>
<feature type="compositionally biased region" description="Pro residues" evidence="1">
    <location>
        <begin position="193"/>
        <end position="208"/>
    </location>
</feature>
<gene>
    <name evidence="3" type="ORF">BD311DRAFT_783430</name>
</gene>
<organism evidence="3">
    <name type="scientific">Dichomitus squalens</name>
    <dbReference type="NCBI Taxonomy" id="114155"/>
    <lineage>
        <taxon>Eukaryota</taxon>
        <taxon>Fungi</taxon>
        <taxon>Dikarya</taxon>
        <taxon>Basidiomycota</taxon>
        <taxon>Agaricomycotina</taxon>
        <taxon>Agaricomycetes</taxon>
        <taxon>Polyporales</taxon>
        <taxon>Polyporaceae</taxon>
        <taxon>Dichomitus</taxon>
    </lineage>
</organism>
<proteinExistence type="predicted"/>
<evidence type="ECO:0000256" key="2">
    <source>
        <dbReference type="SAM" id="Phobius"/>
    </source>
</evidence>
<dbReference type="AlphaFoldDB" id="A0A4Q9N927"/>
<feature type="transmembrane region" description="Helical" evidence="2">
    <location>
        <begin position="12"/>
        <end position="35"/>
    </location>
</feature>